<dbReference type="PANTHER" id="PTHR43405:SF1">
    <property type="entry name" value="GLYCOSYL HYDROLASE DIGH"/>
    <property type="match status" value="1"/>
</dbReference>
<name>A0A2W4UTH1_9CYAN</name>
<comment type="caution">
    <text evidence="4">The sequence shown here is derived from an EMBL/GenBank/DDBJ whole genome shotgun (WGS) entry which is preliminary data.</text>
</comment>
<evidence type="ECO:0000259" key="3">
    <source>
        <dbReference type="Pfam" id="PF02638"/>
    </source>
</evidence>
<dbReference type="InterPro" id="IPR052177">
    <property type="entry name" value="Divisome_Glycosyl_Hydrolase"/>
</dbReference>
<organism evidence="4 5">
    <name type="scientific">Leptolyngbya foveolarum</name>
    <dbReference type="NCBI Taxonomy" id="47253"/>
    <lineage>
        <taxon>Bacteria</taxon>
        <taxon>Bacillati</taxon>
        <taxon>Cyanobacteriota</taxon>
        <taxon>Cyanophyceae</taxon>
        <taxon>Leptolyngbyales</taxon>
        <taxon>Leptolyngbyaceae</taxon>
        <taxon>Leptolyngbya group</taxon>
        <taxon>Leptolyngbya</taxon>
    </lineage>
</organism>
<evidence type="ECO:0000313" key="5">
    <source>
        <dbReference type="Proteomes" id="UP000249354"/>
    </source>
</evidence>
<dbReference type="PANTHER" id="PTHR43405">
    <property type="entry name" value="GLYCOSYL HYDROLASE DIGH"/>
    <property type="match status" value="1"/>
</dbReference>
<dbReference type="Gene3D" id="3.20.20.80">
    <property type="entry name" value="Glycosidases"/>
    <property type="match status" value="2"/>
</dbReference>
<dbReference type="Proteomes" id="UP000249354">
    <property type="component" value="Unassembled WGS sequence"/>
</dbReference>
<dbReference type="InterPro" id="IPR003790">
    <property type="entry name" value="GHL10"/>
</dbReference>
<dbReference type="InterPro" id="IPR017853">
    <property type="entry name" value="GH"/>
</dbReference>
<reference evidence="5" key="1">
    <citation type="submission" date="2018-04" db="EMBL/GenBank/DDBJ databases">
        <authorList>
            <person name="Cornet L."/>
        </authorList>
    </citation>
    <scope>NUCLEOTIDE SEQUENCE [LARGE SCALE GENOMIC DNA]</scope>
</reference>
<gene>
    <name evidence="4" type="ORF">DCF25_00035</name>
</gene>
<keyword evidence="1" id="KW-0732">Signal</keyword>
<evidence type="ECO:0000313" key="4">
    <source>
        <dbReference type="EMBL" id="PZO23464.1"/>
    </source>
</evidence>
<evidence type="ECO:0000256" key="2">
    <source>
        <dbReference type="SAM" id="MobiDB-lite"/>
    </source>
</evidence>
<feature type="domain" description="Glycosyl hydrolase-like 10" evidence="3">
    <location>
        <begin position="28"/>
        <end position="168"/>
    </location>
</feature>
<dbReference type="AlphaFoldDB" id="A0A2W4UTH1"/>
<feature type="region of interest" description="Disordered" evidence="2">
    <location>
        <begin position="142"/>
        <end position="173"/>
    </location>
</feature>
<feature type="compositionally biased region" description="Polar residues" evidence="2">
    <location>
        <begin position="142"/>
        <end position="153"/>
    </location>
</feature>
<reference evidence="4 5" key="2">
    <citation type="submission" date="2018-06" db="EMBL/GenBank/DDBJ databases">
        <title>Metagenomic assembly of (sub)arctic Cyanobacteria and their associated microbiome from non-axenic cultures.</title>
        <authorList>
            <person name="Baurain D."/>
        </authorList>
    </citation>
    <scope>NUCLEOTIDE SEQUENCE [LARGE SCALE GENOMIC DNA]</scope>
    <source>
        <strain evidence="4">ULC129bin1</strain>
    </source>
</reference>
<dbReference type="Pfam" id="PF02638">
    <property type="entry name" value="GHL10"/>
    <property type="match status" value="2"/>
</dbReference>
<accession>A0A2W4UTH1</accession>
<feature type="domain" description="Glycosyl hydrolase-like 10" evidence="3">
    <location>
        <begin position="184"/>
        <end position="366"/>
    </location>
</feature>
<proteinExistence type="predicted"/>
<dbReference type="EMBL" id="QBMC01000001">
    <property type="protein sequence ID" value="PZO23464.1"/>
    <property type="molecule type" value="Genomic_DNA"/>
</dbReference>
<protein>
    <recommendedName>
        <fullName evidence="3">Glycosyl hydrolase-like 10 domain-containing protein</fullName>
    </recommendedName>
</protein>
<dbReference type="SUPFAM" id="SSF51445">
    <property type="entry name" value="(Trans)glycosidases"/>
    <property type="match status" value="1"/>
</dbReference>
<evidence type="ECO:0000256" key="1">
    <source>
        <dbReference type="ARBA" id="ARBA00022729"/>
    </source>
</evidence>
<sequence>MVSFWFSLSVPSSATSAAPPRILNAPVEIRGVWITNVASGVLFSPWGIPRAINQLADLQFNTVYPVVWNRGKAFYHSDALEKVTGRAIAPLLNWMHLGQDPLQEMVALSHQQNIRILPWFEYGFMVPLKSAIAQQHPDWLTTRQNGSRSLTDNSKPEALPADTFNPEAEAPSKGPKKGWLARLLNSGAPEQIVWLNPLHPAVQTLLLDMVEEVVTLYPVDGVQFDDHFSLPVEFGYDPYTVALYQAEHSGQSPPDNPADEDWIRWRADKLSRFVEILHASVKAKCPTCQLSLSPNPAKFAYRFYLQDWRLWVKKGWIDDLVVQIYRDDIAQFDGELGKQALQEASDRIPVSIGILTGTWQRPISFEQIRQQVEHSRDRQFAGISFFYWDTLWSYFTPESPEQRRQNFRALLQNTLLPTAS</sequence>